<keyword evidence="13" id="KW-1185">Reference proteome</keyword>
<evidence type="ECO:0000256" key="3">
    <source>
        <dbReference type="ARBA" id="ARBA00004744"/>
    </source>
</evidence>
<evidence type="ECO:0000256" key="1">
    <source>
        <dbReference type="ARBA" id="ARBA00001755"/>
    </source>
</evidence>
<comment type="similarity">
    <text evidence="4 11">Belongs to the protoporphyrinogen/coproporphyrinogen oxidase family. Coproporphyrinogen III oxidase subfamily.</text>
</comment>
<dbReference type="GO" id="GO:0006783">
    <property type="term" value="P:heme biosynthetic process"/>
    <property type="evidence" value="ECO:0007669"/>
    <property type="project" value="UniProtKB-UniRule"/>
</dbReference>
<evidence type="ECO:0000256" key="4">
    <source>
        <dbReference type="ARBA" id="ARBA00008310"/>
    </source>
</evidence>
<dbReference type="PANTHER" id="PTHR42923:SF3">
    <property type="entry name" value="PROTOPORPHYRINOGEN OXIDASE"/>
    <property type="match status" value="1"/>
</dbReference>
<accession>T0CJU7</accession>
<dbReference type="STRING" id="1356854.N007_02390"/>
<comment type="subcellular location">
    <subcellularLocation>
        <location evidence="11">Cytoplasm</location>
    </subcellularLocation>
</comment>
<dbReference type="AlphaFoldDB" id="T0CJU7"/>
<dbReference type="eggNOG" id="COG1232">
    <property type="taxonomic scope" value="Bacteria"/>
</dbReference>
<evidence type="ECO:0000256" key="6">
    <source>
        <dbReference type="ARBA" id="ARBA00019046"/>
    </source>
</evidence>
<comment type="pathway">
    <text evidence="3 11">Porphyrin-containing compound metabolism; protoheme biosynthesis.</text>
</comment>
<dbReference type="GO" id="GO:0004729">
    <property type="term" value="F:oxygen-dependent protoporphyrinogen oxidase activity"/>
    <property type="evidence" value="ECO:0007669"/>
    <property type="project" value="UniProtKB-UniRule"/>
</dbReference>
<keyword evidence="11" id="KW-0963">Cytoplasm</keyword>
<evidence type="ECO:0000256" key="8">
    <source>
        <dbReference type="ARBA" id="ARBA00022827"/>
    </source>
</evidence>
<dbReference type="SUPFAM" id="SSF54373">
    <property type="entry name" value="FAD-linked reductases, C-terminal domain"/>
    <property type="match status" value="1"/>
</dbReference>
<evidence type="ECO:0000256" key="5">
    <source>
        <dbReference type="ARBA" id="ARBA00012402"/>
    </source>
</evidence>
<dbReference type="KEGG" id="aaco:K1I37_15965"/>
<dbReference type="InterPro" id="IPR002937">
    <property type="entry name" value="Amino_oxidase"/>
</dbReference>
<dbReference type="NCBIfam" id="TIGR00562">
    <property type="entry name" value="proto_IX_ox"/>
    <property type="match status" value="1"/>
</dbReference>
<protein>
    <recommendedName>
        <fullName evidence="6 11">Coproporphyrinogen III oxidase</fullName>
        <ecNumber evidence="5 11">1.3.3.15</ecNumber>
    </recommendedName>
</protein>
<dbReference type="GO" id="GO:0005737">
    <property type="term" value="C:cytoplasm"/>
    <property type="evidence" value="ECO:0007669"/>
    <property type="project" value="UniProtKB-SubCell"/>
</dbReference>
<dbReference type="EMBL" id="CP080467">
    <property type="protein sequence ID" value="UNO48161.1"/>
    <property type="molecule type" value="Genomic_DNA"/>
</dbReference>
<keyword evidence="9 11" id="KW-0560">Oxidoreductase</keyword>
<dbReference type="InterPro" id="IPR036188">
    <property type="entry name" value="FAD/NAD-bd_sf"/>
</dbReference>
<dbReference type="RefSeq" id="WP_021295067.1">
    <property type="nucleotide sequence ID" value="NZ_AURB01000035.1"/>
</dbReference>
<evidence type="ECO:0000256" key="9">
    <source>
        <dbReference type="ARBA" id="ARBA00023002"/>
    </source>
</evidence>
<reference evidence="13" key="1">
    <citation type="journal article" date="2022" name="G3 (Bethesda)">
        <title>Unveiling the complete genome sequence of Alicyclobacillus acidoterrestris DSM 3922T, a taint-producing strain.</title>
        <authorList>
            <person name="Leonardo I.C."/>
            <person name="Barreto Crespo M.T."/>
            <person name="Gaspar F.B."/>
        </authorList>
    </citation>
    <scope>NUCLEOTIDE SEQUENCE [LARGE SCALE GENOMIC DNA]</scope>
    <source>
        <strain evidence="13">DSM 3922</strain>
    </source>
</reference>
<dbReference type="Pfam" id="PF01593">
    <property type="entry name" value="Amino_oxidase"/>
    <property type="match status" value="1"/>
</dbReference>
<gene>
    <name evidence="12" type="primary">hemG</name>
    <name evidence="12" type="ORF">K1I37_15965</name>
</gene>
<evidence type="ECO:0000256" key="7">
    <source>
        <dbReference type="ARBA" id="ARBA00022630"/>
    </source>
</evidence>
<dbReference type="PANTHER" id="PTHR42923">
    <property type="entry name" value="PROTOPORPHYRINOGEN OXIDASE"/>
    <property type="match status" value="1"/>
</dbReference>
<proteinExistence type="inferred from homology"/>
<evidence type="ECO:0000313" key="12">
    <source>
        <dbReference type="EMBL" id="UNO48161.1"/>
    </source>
</evidence>
<evidence type="ECO:0000256" key="11">
    <source>
        <dbReference type="RuleBase" id="RU364052"/>
    </source>
</evidence>
<accession>A0A9E6ZJW1</accession>
<evidence type="ECO:0000313" key="13">
    <source>
        <dbReference type="Proteomes" id="UP000829401"/>
    </source>
</evidence>
<dbReference type="Gene3D" id="1.10.3110.10">
    <property type="entry name" value="protoporphyrinogen ix oxidase, domain 3"/>
    <property type="match status" value="1"/>
</dbReference>
<dbReference type="SUPFAM" id="SSF51905">
    <property type="entry name" value="FAD/NAD(P)-binding domain"/>
    <property type="match status" value="1"/>
</dbReference>
<keyword evidence="10 11" id="KW-0350">Heme biosynthesis</keyword>
<keyword evidence="8 11" id="KW-0274">FAD</keyword>
<name>T0CJU7_ALIAG</name>
<keyword evidence="7 11" id="KW-0285">Flavoprotein</keyword>
<dbReference type="Gene3D" id="3.50.50.60">
    <property type="entry name" value="FAD/NAD(P)-binding domain"/>
    <property type="match status" value="1"/>
</dbReference>
<evidence type="ECO:0000256" key="10">
    <source>
        <dbReference type="ARBA" id="ARBA00023133"/>
    </source>
</evidence>
<comment type="cofactor">
    <cofactor evidence="2 11">
        <name>FAD</name>
        <dbReference type="ChEBI" id="CHEBI:57692"/>
    </cofactor>
</comment>
<sequence length="478" mass="52518">MTYRVAVIGAGITGLTAARRLCKDARLQEQNVEITVYEASDRIGGKVITYRDGRLTLEGGPDSILARKPAGINLLRELGLASEVVEQNPASTHTYIVKDGKLRSMPRGTHMAIPRDISTFMESDVLSAQGKFRTLFDLLLPRTDLSKDVSLGHFLRTRLGDEWVDGLAEPLLAGIYAGNIDELSLQATWPQFGQLADEYRSLIIGARSMRPKAAPANQNGRSAFITVKGGLETVIERLADELEPNVTIKKSHHISKLEQTSEGYQLTVETNGDVTTATFDAVLVCTPVKAMKRLLDVHLPARSKQFDVPYVSTATVILGYPADSVDVDLSHASGFLVPRTENRAITASTWVSSKWPHTTDERFVILRCYVGRAGQQAYLSLDDVEMARLVQREVRELVGLSASPAFHKVTRWNDAMPNYPVGHLSQWANLEEDIRASLPGVWVAGGGYRGLGLPDCIVHGEEVAKAALSYLTQQVRSR</sequence>
<organism evidence="12 13">
    <name type="scientific">Alicyclobacillus acidoterrestris (strain ATCC 49025 / DSM 3922 / CIP 106132 / NCIMB 13137 / GD3B)</name>
    <dbReference type="NCBI Taxonomy" id="1356854"/>
    <lineage>
        <taxon>Bacteria</taxon>
        <taxon>Bacillati</taxon>
        <taxon>Bacillota</taxon>
        <taxon>Bacilli</taxon>
        <taxon>Bacillales</taxon>
        <taxon>Alicyclobacillaceae</taxon>
        <taxon>Alicyclobacillus</taxon>
    </lineage>
</organism>
<dbReference type="EC" id="1.3.3.15" evidence="5 11"/>
<comment type="function">
    <text evidence="11">Involved in coproporphyrin-dependent heme b biosynthesis. Catalyzes the oxidation of coproporphyrinogen III to coproporphyrin III.</text>
</comment>
<dbReference type="Proteomes" id="UP000829401">
    <property type="component" value="Chromosome"/>
</dbReference>
<dbReference type="OrthoDB" id="9805195at2"/>
<comment type="catalytic activity">
    <reaction evidence="1">
        <text>coproporphyrinogen III + 3 O2 = coproporphyrin III + 3 H2O2</text>
        <dbReference type="Rhea" id="RHEA:43436"/>
        <dbReference type="ChEBI" id="CHEBI:15379"/>
        <dbReference type="ChEBI" id="CHEBI:16240"/>
        <dbReference type="ChEBI" id="CHEBI:57309"/>
        <dbReference type="ChEBI" id="CHEBI:131725"/>
        <dbReference type="EC" id="1.3.3.15"/>
    </reaction>
    <physiologicalReaction direction="left-to-right" evidence="1">
        <dbReference type="Rhea" id="RHEA:43437"/>
    </physiologicalReaction>
</comment>
<dbReference type="InterPro" id="IPR050464">
    <property type="entry name" value="Zeta_carotene_desat/Oxidored"/>
</dbReference>
<dbReference type="Gene3D" id="3.90.660.20">
    <property type="entry name" value="Protoporphyrinogen oxidase, mitochondrial, domain 2"/>
    <property type="match status" value="1"/>
</dbReference>
<evidence type="ECO:0000256" key="2">
    <source>
        <dbReference type="ARBA" id="ARBA00001974"/>
    </source>
</evidence>
<dbReference type="InterPro" id="IPR004572">
    <property type="entry name" value="Protoporphyrinogen_oxidase"/>
</dbReference>